<dbReference type="Pfam" id="PF02026">
    <property type="entry name" value="RyR"/>
    <property type="match status" value="1"/>
</dbReference>
<dbReference type="InterPro" id="IPR003032">
    <property type="entry name" value="Ryanodine_rcpt"/>
</dbReference>
<organism evidence="2 3">
    <name type="scientific">Salmonella phage pertopsoe</name>
    <dbReference type="NCBI Taxonomy" id="2713310"/>
    <lineage>
        <taxon>Viruses</taxon>
        <taxon>Duplodnaviria</taxon>
        <taxon>Heunggongvirae</taxon>
        <taxon>Uroviricota</taxon>
        <taxon>Caudoviricetes</taxon>
        <taxon>Pantevenvirales</taxon>
        <taxon>Ackermannviridae</taxon>
        <taxon>Cvivirinae</taxon>
        <taxon>Kuttervirus</taxon>
        <taxon>Kuttervirus pertopsoe</taxon>
    </lineage>
</organism>
<protein>
    <recommendedName>
        <fullName evidence="1">Ryanodine receptor Ryr domain-containing protein</fullName>
    </recommendedName>
</protein>
<dbReference type="InterPro" id="IPR025915">
    <property type="entry name" value="Phage_gp49_66"/>
</dbReference>
<reference evidence="2 3" key="1">
    <citation type="submission" date="2020-02" db="EMBL/GenBank/DDBJ databases">
        <authorList>
            <person name="Olsen N.S."/>
            <person name="Forero-Junco L."/>
            <person name="Kot W."/>
            <person name="Hansen L.H."/>
        </authorList>
    </citation>
    <scope>NUCLEOTIDE SEQUENCE [LARGE SCALE GENOMIC DNA]</scope>
</reference>
<keyword evidence="3" id="KW-1185">Reference proteome</keyword>
<sequence>MTTRTGIKLTPEVLKSHIAEVIYEDREVGGHRAITCHFKMDNGFVVHGTKPSTSIDPANFDEALGKEISYNNTFDQLWQLEAYRALVEQELLSKAVETAEIRIDQYIVSRSALSPAYHLGHNVLIQDVMFKAENGQSYMASFVCGPEDMDLVIDGHNDKSRKAVSDFLRANSKLDLIYSPLVQRIAKTCHEANRAYCESVGDDSQMPWEQAPAWQRESACKGVIFHLTGERKPSESHESWLAQKESEGWVYGDVKDFDKKTHPCMRPYNELPVEQRTKDYIFKGIVDSFK</sequence>
<accession>A0A6G8RPF7</accession>
<evidence type="ECO:0000259" key="1">
    <source>
        <dbReference type="Pfam" id="PF02026"/>
    </source>
</evidence>
<gene>
    <name evidence="2" type="ORF">pertopsoe_54</name>
</gene>
<name>A0A6G8RPF7_9CAUD</name>
<dbReference type="EMBL" id="MT074479">
    <property type="protein sequence ID" value="QIO03259.1"/>
    <property type="molecule type" value="Genomic_DNA"/>
</dbReference>
<proteinExistence type="predicted"/>
<evidence type="ECO:0000313" key="3">
    <source>
        <dbReference type="Proteomes" id="UP000501111"/>
    </source>
</evidence>
<evidence type="ECO:0000313" key="2">
    <source>
        <dbReference type="EMBL" id="QIO03259.1"/>
    </source>
</evidence>
<dbReference type="Gene3D" id="6.20.350.10">
    <property type="match status" value="1"/>
</dbReference>
<dbReference type="Proteomes" id="UP000501111">
    <property type="component" value="Segment"/>
</dbReference>
<feature type="domain" description="Ryanodine receptor Ryr" evidence="1">
    <location>
        <begin position="235"/>
        <end position="279"/>
    </location>
</feature>
<dbReference type="Pfam" id="PF13876">
    <property type="entry name" value="Phage_gp49_66"/>
    <property type="match status" value="1"/>
</dbReference>